<keyword evidence="1" id="KW-0378">Hydrolase</keyword>
<dbReference type="InterPro" id="IPR000639">
    <property type="entry name" value="Epox_hydrolase-like"/>
</dbReference>
<dbReference type="OrthoDB" id="408373at2759"/>
<dbReference type="Pfam" id="PF00561">
    <property type="entry name" value="Abhydrolase_1"/>
    <property type="match status" value="1"/>
</dbReference>
<dbReference type="InterPro" id="IPR029058">
    <property type="entry name" value="AB_hydrolase_fold"/>
</dbReference>
<evidence type="ECO:0000313" key="4">
    <source>
        <dbReference type="EMBL" id="CAG9984839.1"/>
    </source>
</evidence>
<dbReference type="Gene3D" id="3.40.50.1820">
    <property type="entry name" value="alpha/beta hydrolase"/>
    <property type="match status" value="1"/>
</dbReference>
<name>A0A9N9UEU9_9HYPO</name>
<dbReference type="AlphaFoldDB" id="A0A9N9UEU9"/>
<comment type="similarity">
    <text evidence="2">Belongs to the AB hydrolase superfamily. Epoxide hydrolase family.</text>
</comment>
<organism evidence="4 5">
    <name type="scientific">Clonostachys byssicola</name>
    <dbReference type="NCBI Taxonomy" id="160290"/>
    <lineage>
        <taxon>Eukaryota</taxon>
        <taxon>Fungi</taxon>
        <taxon>Dikarya</taxon>
        <taxon>Ascomycota</taxon>
        <taxon>Pezizomycotina</taxon>
        <taxon>Sordariomycetes</taxon>
        <taxon>Hypocreomycetidae</taxon>
        <taxon>Hypocreales</taxon>
        <taxon>Bionectriaceae</taxon>
        <taxon>Clonostachys</taxon>
    </lineage>
</organism>
<dbReference type="PANTHER" id="PTHR43329">
    <property type="entry name" value="EPOXIDE HYDROLASE"/>
    <property type="match status" value="1"/>
</dbReference>
<evidence type="ECO:0000313" key="5">
    <source>
        <dbReference type="Proteomes" id="UP000754883"/>
    </source>
</evidence>
<reference evidence="4" key="1">
    <citation type="submission" date="2021-10" db="EMBL/GenBank/DDBJ databases">
        <authorList>
            <person name="Piombo E."/>
        </authorList>
    </citation>
    <scope>NUCLEOTIDE SEQUENCE</scope>
</reference>
<sequence length="417" mass="46343">MSDSELIPDPAKLPPLRLPEGVTSRFVDTSPVGPKFHVLESKPTNPIFETSTPLILLIHGFPNLAYDWNHVMPSLAAAGYYVVAFDQRGFGRTHRADLKPFPEESFRPLTLARDVTALVHALGYELIHTLVGHDLGAATASIFTLTRSDMVKSLVLFDHPYGGPPALPFGNQKPSGVKLPPYSLSKDTSIVKDPDIHASLLKFNPPRQLYKWYNTSPSAADEWSFPAGEPLHEFLRGYFHLKSADYGGNQPRRLKSWTADELAVMPHYYTMRAGHSMRENVAFDMAKEPSAVRDNLAKTPWLPEEELAVYTAEWSRTSFMDALRWYKVFTDPDLAQELTVFAGKRLAVPTKHVGGAKDWGNYQVPGALEAMENEQSVGAGLYKGTVIVEGAGHWVNLEKPDDCSREILSLAKSVLED</sequence>
<evidence type="ECO:0000259" key="3">
    <source>
        <dbReference type="Pfam" id="PF00561"/>
    </source>
</evidence>
<proteinExistence type="inferred from homology"/>
<dbReference type="PRINTS" id="PR00412">
    <property type="entry name" value="EPOXHYDRLASE"/>
</dbReference>
<accession>A0A9N9UEU9</accession>
<protein>
    <recommendedName>
        <fullName evidence="3">AB hydrolase-1 domain-containing protein</fullName>
    </recommendedName>
</protein>
<dbReference type="EMBL" id="CABFNO020001394">
    <property type="protein sequence ID" value="CAG9984839.1"/>
    <property type="molecule type" value="Genomic_DNA"/>
</dbReference>
<dbReference type="Proteomes" id="UP000754883">
    <property type="component" value="Unassembled WGS sequence"/>
</dbReference>
<keyword evidence="5" id="KW-1185">Reference proteome</keyword>
<evidence type="ECO:0000256" key="2">
    <source>
        <dbReference type="ARBA" id="ARBA00038334"/>
    </source>
</evidence>
<feature type="domain" description="AB hydrolase-1" evidence="3">
    <location>
        <begin position="53"/>
        <end position="176"/>
    </location>
</feature>
<dbReference type="SUPFAM" id="SSF53474">
    <property type="entry name" value="alpha/beta-Hydrolases"/>
    <property type="match status" value="1"/>
</dbReference>
<comment type="caution">
    <text evidence="4">The sequence shown here is derived from an EMBL/GenBank/DDBJ whole genome shotgun (WGS) entry which is preliminary data.</text>
</comment>
<evidence type="ECO:0000256" key="1">
    <source>
        <dbReference type="ARBA" id="ARBA00022801"/>
    </source>
</evidence>
<dbReference type="InterPro" id="IPR000073">
    <property type="entry name" value="AB_hydrolase_1"/>
</dbReference>
<gene>
    <name evidence="4" type="ORF">CBYS24578_00006539</name>
</gene>
<dbReference type="GO" id="GO:0016787">
    <property type="term" value="F:hydrolase activity"/>
    <property type="evidence" value="ECO:0007669"/>
    <property type="project" value="UniProtKB-KW"/>
</dbReference>